<dbReference type="RefSeq" id="XP_008869040.1">
    <property type="nucleotide sequence ID" value="XM_008870818.1"/>
</dbReference>
<dbReference type="InterPro" id="IPR027850">
    <property type="entry name" value="DUF4504"/>
</dbReference>
<dbReference type="GeneID" id="20082998"/>
<organism evidence="1">
    <name type="scientific">Aphanomyces invadans</name>
    <dbReference type="NCBI Taxonomy" id="157072"/>
    <lineage>
        <taxon>Eukaryota</taxon>
        <taxon>Sar</taxon>
        <taxon>Stramenopiles</taxon>
        <taxon>Oomycota</taxon>
        <taxon>Saprolegniomycetes</taxon>
        <taxon>Saprolegniales</taxon>
        <taxon>Verrucalvaceae</taxon>
        <taxon>Aphanomyces</taxon>
    </lineage>
</organism>
<dbReference type="OrthoDB" id="63594at2759"/>
<dbReference type="VEuPathDB" id="FungiDB:H310_05948"/>
<proteinExistence type="predicted"/>
<protein>
    <submittedName>
        <fullName evidence="1">Uncharacterized protein</fullName>
    </submittedName>
</protein>
<reference evidence="1" key="1">
    <citation type="submission" date="2013-12" db="EMBL/GenBank/DDBJ databases">
        <title>The Genome Sequence of Aphanomyces invadans NJM9701.</title>
        <authorList>
            <consortium name="The Broad Institute Genomics Platform"/>
            <person name="Russ C."/>
            <person name="Tyler B."/>
            <person name="van West P."/>
            <person name="Dieguez-Uribeondo J."/>
            <person name="Young S.K."/>
            <person name="Zeng Q."/>
            <person name="Gargeya S."/>
            <person name="Fitzgerald M."/>
            <person name="Abouelleil A."/>
            <person name="Alvarado L."/>
            <person name="Chapman S.B."/>
            <person name="Gainer-Dewar J."/>
            <person name="Goldberg J."/>
            <person name="Griggs A."/>
            <person name="Gujja S."/>
            <person name="Hansen M."/>
            <person name="Howarth C."/>
            <person name="Imamovic A."/>
            <person name="Ireland A."/>
            <person name="Larimer J."/>
            <person name="McCowan C."/>
            <person name="Murphy C."/>
            <person name="Pearson M."/>
            <person name="Poon T.W."/>
            <person name="Priest M."/>
            <person name="Roberts A."/>
            <person name="Saif S."/>
            <person name="Shea T."/>
            <person name="Sykes S."/>
            <person name="Wortman J."/>
            <person name="Nusbaum C."/>
            <person name="Birren B."/>
        </authorList>
    </citation>
    <scope>NUCLEOTIDE SEQUENCE [LARGE SCALE GENOMIC DNA]</scope>
    <source>
        <strain evidence="1">NJM9701</strain>
    </source>
</reference>
<dbReference type="AlphaFoldDB" id="A0A024U8C1"/>
<dbReference type="PANTHER" id="PTHR31366">
    <property type="entry name" value="UPF0739 PROTEIN C1ORF74"/>
    <property type="match status" value="1"/>
</dbReference>
<accession>A0A024U8C1</accession>
<dbReference type="eggNOG" id="ENOG502SEZN">
    <property type="taxonomic scope" value="Eukaryota"/>
</dbReference>
<name>A0A024U8C1_9STRA</name>
<dbReference type="EMBL" id="KI913961">
    <property type="protein sequence ID" value="ETW02435.1"/>
    <property type="molecule type" value="Genomic_DNA"/>
</dbReference>
<sequence length="253" mass="28098">MCKTKRRLWSVKQGLVLGTDLYYVACGIRRSCLIDCMHMTSSMAETVLAALTNEFPAFEHVVAMSVDDNMFFVHRVHFVQAKLVDIAYGFTNLYVVDVNKTHVDEVPHRLSDSTVIMHFLQLVVRTLTEQSRPTIALPAVGTPSHTAVAGLFLNYPVIYSLDTNGTCGENTLAMQPLVVFELVLTSLRTGQSSSLLKYSLPQALLVKRGNHVGLLRAHLLVACPRKRADVVEVYPLSSWTVHVSYITLPLVAL</sequence>
<dbReference type="Pfam" id="PF14953">
    <property type="entry name" value="DUF4504"/>
    <property type="match status" value="1"/>
</dbReference>
<dbReference type="PANTHER" id="PTHR31366:SF2">
    <property type="entry name" value="UPF0739 PROTEIN C1ORF74"/>
    <property type="match status" value="1"/>
</dbReference>
<gene>
    <name evidence="1" type="ORF">H310_05948</name>
</gene>
<evidence type="ECO:0000313" key="1">
    <source>
        <dbReference type="EMBL" id="ETW02435.1"/>
    </source>
</evidence>